<protein>
    <submittedName>
        <fullName evidence="1">Uncharacterized protein</fullName>
    </submittedName>
</protein>
<reference evidence="1 2" key="1">
    <citation type="submission" date="2016-07" db="EMBL/GenBank/DDBJ databases">
        <title>Multi-omics approach to identify versatile polysaccharide utilization systems of a marine flavobacterium Gramella flava.</title>
        <authorList>
            <person name="Tang K."/>
        </authorList>
    </citation>
    <scope>NUCLEOTIDE SEQUENCE [LARGE SCALE GENOMIC DNA]</scope>
    <source>
        <strain evidence="1 2">JLT2011</strain>
    </source>
</reference>
<accession>A0A1L7I1F3</accession>
<gene>
    <name evidence="1" type="ORF">GRFL_0188</name>
</gene>
<dbReference type="Proteomes" id="UP000186230">
    <property type="component" value="Chromosome"/>
</dbReference>
<proteinExistence type="predicted"/>
<dbReference type="EMBL" id="CP016359">
    <property type="protein sequence ID" value="APU66912.1"/>
    <property type="molecule type" value="Genomic_DNA"/>
</dbReference>
<organism evidence="1 2">
    <name type="scientific">Christiangramia flava JLT2011</name>
    <dbReference type="NCBI Taxonomy" id="1229726"/>
    <lineage>
        <taxon>Bacteria</taxon>
        <taxon>Pseudomonadati</taxon>
        <taxon>Bacteroidota</taxon>
        <taxon>Flavobacteriia</taxon>
        <taxon>Flavobacteriales</taxon>
        <taxon>Flavobacteriaceae</taxon>
        <taxon>Christiangramia</taxon>
    </lineage>
</organism>
<dbReference type="KEGG" id="gfl:GRFL_0188"/>
<evidence type="ECO:0000313" key="1">
    <source>
        <dbReference type="EMBL" id="APU66912.1"/>
    </source>
</evidence>
<name>A0A1L7I1F3_9FLAO</name>
<sequence>MSSRFPKNGFKIWKSPVCTGLFFMFQNFTFSAKNFLITN</sequence>
<dbReference type="AlphaFoldDB" id="A0A1L7I1F3"/>
<evidence type="ECO:0000313" key="2">
    <source>
        <dbReference type="Proteomes" id="UP000186230"/>
    </source>
</evidence>
<keyword evidence="2" id="KW-1185">Reference proteome</keyword>